<dbReference type="RefSeq" id="WP_188467926.1">
    <property type="nucleotide sequence ID" value="NZ_BAABHU010000036.1"/>
</dbReference>
<gene>
    <name evidence="1" type="ORF">GCM10011506_48140</name>
</gene>
<protein>
    <recommendedName>
        <fullName evidence="3">DUF4369 domain-containing protein</fullName>
    </recommendedName>
</protein>
<evidence type="ECO:0000313" key="1">
    <source>
        <dbReference type="EMBL" id="GGC56870.1"/>
    </source>
</evidence>
<evidence type="ECO:0008006" key="3">
    <source>
        <dbReference type="Google" id="ProtNLM"/>
    </source>
</evidence>
<dbReference type="Proteomes" id="UP000636010">
    <property type="component" value="Unassembled WGS sequence"/>
</dbReference>
<evidence type="ECO:0000313" key="2">
    <source>
        <dbReference type="Proteomes" id="UP000636010"/>
    </source>
</evidence>
<organism evidence="1 2">
    <name type="scientific">Marivirga lumbricoides</name>
    <dbReference type="NCBI Taxonomy" id="1046115"/>
    <lineage>
        <taxon>Bacteria</taxon>
        <taxon>Pseudomonadati</taxon>
        <taxon>Bacteroidota</taxon>
        <taxon>Cytophagia</taxon>
        <taxon>Cytophagales</taxon>
        <taxon>Marivirgaceae</taxon>
        <taxon>Marivirga</taxon>
    </lineage>
</organism>
<accession>A0ABQ1NBQ5</accession>
<name>A0ABQ1NBQ5_9BACT</name>
<reference evidence="2" key="1">
    <citation type="journal article" date="2019" name="Int. J. Syst. Evol. Microbiol.">
        <title>The Global Catalogue of Microorganisms (GCM) 10K type strain sequencing project: providing services to taxonomists for standard genome sequencing and annotation.</title>
        <authorList>
            <consortium name="The Broad Institute Genomics Platform"/>
            <consortium name="The Broad Institute Genome Sequencing Center for Infectious Disease"/>
            <person name="Wu L."/>
            <person name="Ma J."/>
        </authorList>
    </citation>
    <scope>NUCLEOTIDE SEQUENCE [LARGE SCALE GENOMIC DNA]</scope>
    <source>
        <strain evidence="2">CGMCC 1.10832</strain>
    </source>
</reference>
<dbReference type="EMBL" id="BMEC01000037">
    <property type="protein sequence ID" value="GGC56870.1"/>
    <property type="molecule type" value="Genomic_DNA"/>
</dbReference>
<sequence>MSRIICAITLCLILYSCKKNEVPFVGTYFGGADGSFWIIELLKDSTFKYSTEGHSGNTTTVGIITFEGDTIYLQPRVGQAFKGRKGFLYYQNSCLIELDYWIKEEKKVSKDFCKGKQDNMMSSYWNLESITPISYDTK</sequence>
<keyword evidence="2" id="KW-1185">Reference proteome</keyword>
<comment type="caution">
    <text evidence="1">The sequence shown here is derived from an EMBL/GenBank/DDBJ whole genome shotgun (WGS) entry which is preliminary data.</text>
</comment>
<dbReference type="PROSITE" id="PS51257">
    <property type="entry name" value="PROKAR_LIPOPROTEIN"/>
    <property type="match status" value="1"/>
</dbReference>
<proteinExistence type="predicted"/>